<keyword evidence="11" id="KW-1185">Reference proteome</keyword>
<accession>A0A918HSZ4</accession>
<dbReference type="RefSeq" id="WP_189718255.1">
    <property type="nucleotide sequence ID" value="NZ_BMSA01000053.1"/>
</dbReference>
<sequence>MDDAAGAEQRMLRTRVMVTDMLVELQRADAKATAVCGVAGGLLAAGVATVVGMGTAPAVVVATLVSASVVMGAAVGAALWALRPVLPRSVSPEVLLSTGRATRTVRLVASLSEMGVEEQLRVEFERLAVLAGLAGRKFRAIQVAVDLVATALTVAGMGLLILYMMT</sequence>
<evidence type="ECO:0000256" key="5">
    <source>
        <dbReference type="ARBA" id="ARBA00022989"/>
    </source>
</evidence>
<reference evidence="10" key="1">
    <citation type="journal article" date="2014" name="Int. J. Syst. Evol. Microbiol.">
        <title>Complete genome sequence of Corynebacterium casei LMG S-19264T (=DSM 44701T), isolated from a smear-ripened cheese.</title>
        <authorList>
            <consortium name="US DOE Joint Genome Institute (JGI-PGF)"/>
            <person name="Walter F."/>
            <person name="Albersmeier A."/>
            <person name="Kalinowski J."/>
            <person name="Ruckert C."/>
        </authorList>
    </citation>
    <scope>NUCLEOTIDE SEQUENCE</scope>
    <source>
        <strain evidence="10">JCM 4125</strain>
    </source>
</reference>
<feature type="transmembrane region" description="Helical" evidence="8">
    <location>
        <begin position="32"/>
        <end position="53"/>
    </location>
</feature>
<evidence type="ECO:0000256" key="1">
    <source>
        <dbReference type="ARBA" id="ARBA00004236"/>
    </source>
</evidence>
<evidence type="ECO:0000313" key="11">
    <source>
        <dbReference type="Proteomes" id="UP000646776"/>
    </source>
</evidence>
<evidence type="ECO:0000256" key="6">
    <source>
        <dbReference type="ARBA" id="ARBA00023118"/>
    </source>
</evidence>
<reference evidence="10" key="2">
    <citation type="submission" date="2020-09" db="EMBL/GenBank/DDBJ databases">
        <authorList>
            <person name="Sun Q."/>
            <person name="Ohkuma M."/>
        </authorList>
    </citation>
    <scope>NUCLEOTIDE SEQUENCE</scope>
    <source>
        <strain evidence="10">JCM 4125</strain>
    </source>
</reference>
<feature type="transmembrane region" description="Helical" evidence="8">
    <location>
        <begin position="59"/>
        <end position="82"/>
    </location>
</feature>
<dbReference type="InterPro" id="IPR043760">
    <property type="entry name" value="PycTM_dom"/>
</dbReference>
<comment type="subcellular location">
    <subcellularLocation>
        <location evidence="1">Cell membrane</location>
    </subcellularLocation>
</comment>
<name>A0A918HSZ4_9ACTN</name>
<organism evidence="10 11">
    <name type="scientific">Streptomyces phaeofaciens</name>
    <dbReference type="NCBI Taxonomy" id="68254"/>
    <lineage>
        <taxon>Bacteria</taxon>
        <taxon>Bacillati</taxon>
        <taxon>Actinomycetota</taxon>
        <taxon>Actinomycetes</taxon>
        <taxon>Kitasatosporales</taxon>
        <taxon>Streptomycetaceae</taxon>
        <taxon>Streptomyces</taxon>
    </lineage>
</organism>
<keyword evidence="6" id="KW-0051">Antiviral defense</keyword>
<feature type="domain" description="Pycsar effector protein" evidence="9">
    <location>
        <begin position="18"/>
        <end position="161"/>
    </location>
</feature>
<proteinExistence type="predicted"/>
<comment type="caution">
    <text evidence="10">The sequence shown here is derived from an EMBL/GenBank/DDBJ whole genome shotgun (WGS) entry which is preliminary data.</text>
</comment>
<keyword evidence="7 8" id="KW-0472">Membrane</keyword>
<dbReference type="Pfam" id="PF18967">
    <property type="entry name" value="PycTM"/>
    <property type="match status" value="1"/>
</dbReference>
<dbReference type="EMBL" id="BMSA01000053">
    <property type="protein sequence ID" value="GGT97260.1"/>
    <property type="molecule type" value="Genomic_DNA"/>
</dbReference>
<keyword evidence="2" id="KW-1003">Cell membrane</keyword>
<evidence type="ECO:0000256" key="3">
    <source>
        <dbReference type="ARBA" id="ARBA00022692"/>
    </source>
</evidence>
<evidence type="ECO:0000256" key="4">
    <source>
        <dbReference type="ARBA" id="ARBA00022741"/>
    </source>
</evidence>
<dbReference type="AlphaFoldDB" id="A0A918HSZ4"/>
<dbReference type="Proteomes" id="UP000646776">
    <property type="component" value="Unassembled WGS sequence"/>
</dbReference>
<keyword evidence="3 8" id="KW-0812">Transmembrane</keyword>
<keyword evidence="4" id="KW-0547">Nucleotide-binding</keyword>
<evidence type="ECO:0000313" key="10">
    <source>
        <dbReference type="EMBL" id="GGT97260.1"/>
    </source>
</evidence>
<protein>
    <recommendedName>
        <fullName evidence="9">Pycsar effector protein domain-containing protein</fullName>
    </recommendedName>
</protein>
<evidence type="ECO:0000256" key="2">
    <source>
        <dbReference type="ARBA" id="ARBA00022475"/>
    </source>
</evidence>
<evidence type="ECO:0000256" key="7">
    <source>
        <dbReference type="ARBA" id="ARBA00023136"/>
    </source>
</evidence>
<evidence type="ECO:0000256" key="8">
    <source>
        <dbReference type="SAM" id="Phobius"/>
    </source>
</evidence>
<feature type="transmembrane region" description="Helical" evidence="8">
    <location>
        <begin position="143"/>
        <end position="165"/>
    </location>
</feature>
<keyword evidence="5 8" id="KW-1133">Transmembrane helix</keyword>
<evidence type="ECO:0000259" key="9">
    <source>
        <dbReference type="Pfam" id="PF18967"/>
    </source>
</evidence>
<gene>
    <name evidence="10" type="ORF">GCM10010226_88340</name>
</gene>